<dbReference type="EMBL" id="JTHE03000079">
    <property type="protein sequence ID" value="MCM1983932.1"/>
    <property type="molecule type" value="Genomic_DNA"/>
</dbReference>
<evidence type="ECO:0000256" key="1">
    <source>
        <dbReference type="SAM" id="MobiDB-lite"/>
    </source>
</evidence>
<gene>
    <name evidence="2" type="ORF">QQ91_0014005</name>
</gene>
<sequence length="450" mass="49624">MSLTESLAQAGHLRQQVLDALLEAEGTAAVALETYSAQKMAQLSQSAYKGSDRTEFVLDQFLTAGRIDGQSPLDWYLSQHAELSAQARSQIQSWQQGFLGLFQVMDQRNNLTFEVMNWLTAKRYALGVFPAQSPARPLQVGEVIQGHLVPLDSTLWMFTGPQLRLGKLGEAKLAVVIGSFRQNHGEFLYGDAPDLLAAAWASVERSHQSFMDFFGGPVVTLSGAQLHRQLEDFQAHLAQQQIDASGLDGSKTLQDLSAEAGQSTHEVTSRLAALGLDAQASERLISERSLAQMMRPTLELPPSLRHAPQVTVITDARGGQVFLENYQALCQTLAQIDQTPPDQLQTLAQAYLSDPNFKPFVWQQLAEARPEALEQFLRRGLNQPQFELHRDLASLLAQSWDDLRPQLPETASVPLHLHELFQRAVAKVGAPAASKQSRNKRPSRSKGGFG</sequence>
<dbReference type="AlphaFoldDB" id="A0ABD4T5V5"/>
<comment type="caution">
    <text evidence="2">The sequence shown here is derived from an EMBL/GenBank/DDBJ whole genome shotgun (WGS) entry which is preliminary data.</text>
</comment>
<dbReference type="Proteomes" id="UP000031561">
    <property type="component" value="Unassembled WGS sequence"/>
</dbReference>
<proteinExistence type="predicted"/>
<accession>A0ABD4T5V5</accession>
<reference evidence="2 3" key="1">
    <citation type="journal article" date="2015" name="Genome Announc.">
        <title>Draft Genome Sequence of Filamentous Marine Cyanobacterium Lyngbya confervoides Strain BDU141951.</title>
        <authorList>
            <person name="Chandrababunaidu M.M."/>
            <person name="Sen D."/>
            <person name="Tripathy S."/>
        </authorList>
    </citation>
    <scope>NUCLEOTIDE SEQUENCE [LARGE SCALE GENOMIC DNA]</scope>
    <source>
        <strain evidence="2 3">BDU141951</strain>
    </source>
</reference>
<protein>
    <submittedName>
        <fullName evidence="2">Uncharacterized protein</fullName>
    </submittedName>
</protein>
<dbReference type="RefSeq" id="WP_166275608.1">
    <property type="nucleotide sequence ID" value="NZ_JTHE03000079.1"/>
</dbReference>
<feature type="region of interest" description="Disordered" evidence="1">
    <location>
        <begin position="428"/>
        <end position="450"/>
    </location>
</feature>
<evidence type="ECO:0000313" key="2">
    <source>
        <dbReference type="EMBL" id="MCM1983932.1"/>
    </source>
</evidence>
<keyword evidence="3" id="KW-1185">Reference proteome</keyword>
<name>A0ABD4T5V5_9CYAN</name>
<evidence type="ECO:0000313" key="3">
    <source>
        <dbReference type="Proteomes" id="UP000031561"/>
    </source>
</evidence>
<organism evidence="2 3">
    <name type="scientific">Lyngbya confervoides BDU141951</name>
    <dbReference type="NCBI Taxonomy" id="1574623"/>
    <lineage>
        <taxon>Bacteria</taxon>
        <taxon>Bacillati</taxon>
        <taxon>Cyanobacteriota</taxon>
        <taxon>Cyanophyceae</taxon>
        <taxon>Oscillatoriophycideae</taxon>
        <taxon>Oscillatoriales</taxon>
        <taxon>Microcoleaceae</taxon>
        <taxon>Lyngbya</taxon>
    </lineage>
</organism>